<protein>
    <recommendedName>
        <fullName evidence="4">Gypsy retrotransposon integrase-like protein 1</fullName>
        <ecNumber evidence="2">3.1.26.4</ecNumber>
    </recommendedName>
</protein>
<dbReference type="InterPro" id="IPR050951">
    <property type="entry name" value="Retrovirus_Pol_polyprotein"/>
</dbReference>
<sequence length="428" mass="48883">MRHFYFQAECEQELMSWVMAINSTVASALEQLRGAKYFTKLDLRSAYNLIRVKEGDEWKTTFSISTSHYEYLVLPYGLAMAPSIFQAYINEVLREYFGRSVIAYIDDILIYFSSWNQHVLDVRAVLQTLLRNHLYYKAEKCEFHRREVDFLGYIIQEGSVHMQPGKVEAQVRWTPEVEKSFEGLKVAFTIAPVLQQPDLERPFVVEVDTLDTGVRIMLSQHLGLRRGTPGQTRCPDNTTQKPYQRVRSLFFPPLEWDLDQQIKAVNLYPQCPAEHLYVPSKYQGVLITWAHTSVGMGHPGATCTAQLIGTHYWRPATHKDVVKYVSSCMDCTCSKSSRVSPIGNLLPLPIPLRPWSHLAVDFITDLLTSEVNMVVLTVVDRFSKMVQFIPLAAVPTTLEMADLLFCPVFCQLGLPEDIVSERGPQFTS</sequence>
<dbReference type="InterPro" id="IPR036397">
    <property type="entry name" value="RNaseH_sf"/>
</dbReference>
<dbReference type="Gene3D" id="3.30.70.270">
    <property type="match status" value="1"/>
</dbReference>
<dbReference type="Pfam" id="PF17919">
    <property type="entry name" value="RT_RNaseH_2"/>
    <property type="match status" value="1"/>
</dbReference>
<organism evidence="8 9">
    <name type="scientific">Electrophorus voltai</name>
    <dbReference type="NCBI Taxonomy" id="2609070"/>
    <lineage>
        <taxon>Eukaryota</taxon>
        <taxon>Metazoa</taxon>
        <taxon>Chordata</taxon>
        <taxon>Craniata</taxon>
        <taxon>Vertebrata</taxon>
        <taxon>Euteleostomi</taxon>
        <taxon>Actinopterygii</taxon>
        <taxon>Neopterygii</taxon>
        <taxon>Teleostei</taxon>
        <taxon>Ostariophysi</taxon>
        <taxon>Gymnotiformes</taxon>
        <taxon>Gymnotoidei</taxon>
        <taxon>Gymnotidae</taxon>
        <taxon>Electrophorus</taxon>
    </lineage>
</organism>
<dbReference type="GO" id="GO:0003676">
    <property type="term" value="F:nucleic acid binding"/>
    <property type="evidence" value="ECO:0007669"/>
    <property type="project" value="InterPro"/>
</dbReference>
<dbReference type="InterPro" id="IPR001849">
    <property type="entry name" value="PH_domain"/>
</dbReference>
<evidence type="ECO:0000256" key="3">
    <source>
        <dbReference type="ARBA" id="ARBA00023268"/>
    </source>
</evidence>
<dbReference type="Pfam" id="PF17921">
    <property type="entry name" value="Integrase_H2C2"/>
    <property type="match status" value="1"/>
</dbReference>
<dbReference type="InterPro" id="IPR000477">
    <property type="entry name" value="RT_dom"/>
</dbReference>
<evidence type="ECO:0000256" key="1">
    <source>
        <dbReference type="ARBA" id="ARBA00010879"/>
    </source>
</evidence>
<dbReference type="PANTHER" id="PTHR37984:SF5">
    <property type="entry name" value="PROTEIN NYNRIN-LIKE"/>
    <property type="match status" value="1"/>
</dbReference>
<feature type="domain" description="Reverse transcriptase" evidence="6">
    <location>
        <begin position="1"/>
        <end position="155"/>
    </location>
</feature>
<comment type="caution">
    <text evidence="8">The sequence shown here is derived from an EMBL/GenBank/DDBJ whole genome shotgun (WGS) entry which is preliminary data.</text>
</comment>
<dbReference type="Gene3D" id="3.30.420.10">
    <property type="entry name" value="Ribonuclease H-like superfamily/Ribonuclease H"/>
    <property type="match status" value="1"/>
</dbReference>
<dbReference type="SUPFAM" id="SSF56672">
    <property type="entry name" value="DNA/RNA polymerases"/>
    <property type="match status" value="1"/>
</dbReference>
<feature type="domain" description="Integrase catalytic" evidence="7">
    <location>
        <begin position="350"/>
        <end position="428"/>
    </location>
</feature>
<evidence type="ECO:0000256" key="2">
    <source>
        <dbReference type="ARBA" id="ARBA00012180"/>
    </source>
</evidence>
<dbReference type="SUPFAM" id="SSF53098">
    <property type="entry name" value="Ribonuclease H-like"/>
    <property type="match status" value="1"/>
</dbReference>
<comment type="similarity">
    <text evidence="1">Belongs to the beta type-B retroviral polymerase family. HERV class-II K(HML-2) pol subfamily.</text>
</comment>
<evidence type="ECO:0000256" key="4">
    <source>
        <dbReference type="ARBA" id="ARBA00039658"/>
    </source>
</evidence>
<evidence type="ECO:0000313" key="9">
    <source>
        <dbReference type="Proteomes" id="UP001239994"/>
    </source>
</evidence>
<keyword evidence="3" id="KW-0511">Multifunctional enzyme</keyword>
<dbReference type="PANTHER" id="PTHR37984">
    <property type="entry name" value="PROTEIN CBG26694"/>
    <property type="match status" value="1"/>
</dbReference>
<dbReference type="Proteomes" id="UP001239994">
    <property type="component" value="Unassembled WGS sequence"/>
</dbReference>
<evidence type="ECO:0000259" key="5">
    <source>
        <dbReference type="PROSITE" id="PS50003"/>
    </source>
</evidence>
<dbReference type="InterPro" id="IPR043128">
    <property type="entry name" value="Rev_trsase/Diguanyl_cyclase"/>
</dbReference>
<dbReference type="GO" id="GO:0004523">
    <property type="term" value="F:RNA-DNA hybrid ribonuclease activity"/>
    <property type="evidence" value="ECO:0007669"/>
    <property type="project" value="UniProtKB-EC"/>
</dbReference>
<dbReference type="InterPro" id="IPR012337">
    <property type="entry name" value="RNaseH-like_sf"/>
</dbReference>
<dbReference type="CDD" id="cd01647">
    <property type="entry name" value="RT_LTR"/>
    <property type="match status" value="1"/>
</dbReference>
<gene>
    <name evidence="8" type="ORF">P4O66_016386</name>
</gene>
<keyword evidence="9" id="KW-1185">Reference proteome</keyword>
<dbReference type="Pfam" id="PF00078">
    <property type="entry name" value="RVT_1"/>
    <property type="match status" value="1"/>
</dbReference>
<dbReference type="InterPro" id="IPR001584">
    <property type="entry name" value="Integrase_cat-core"/>
</dbReference>
<name>A0AAD9DMB4_9TELE</name>
<dbReference type="AlphaFoldDB" id="A0AAD9DMB4"/>
<evidence type="ECO:0000259" key="6">
    <source>
        <dbReference type="PROSITE" id="PS50878"/>
    </source>
</evidence>
<dbReference type="PROSITE" id="PS50994">
    <property type="entry name" value="INTEGRASE"/>
    <property type="match status" value="1"/>
</dbReference>
<accession>A0AAD9DMB4</accession>
<dbReference type="PROSITE" id="PS50878">
    <property type="entry name" value="RT_POL"/>
    <property type="match status" value="1"/>
</dbReference>
<proteinExistence type="inferred from homology"/>
<evidence type="ECO:0000313" key="8">
    <source>
        <dbReference type="EMBL" id="KAK1787905.1"/>
    </source>
</evidence>
<reference evidence="8" key="1">
    <citation type="submission" date="2023-03" db="EMBL/GenBank/DDBJ databases">
        <title>Electrophorus voltai genome.</title>
        <authorList>
            <person name="Bian C."/>
        </authorList>
    </citation>
    <scope>NUCLEOTIDE SEQUENCE</scope>
    <source>
        <strain evidence="8">CB-2022</strain>
        <tissue evidence="8">Muscle</tissue>
    </source>
</reference>
<feature type="domain" description="PH" evidence="5">
    <location>
        <begin position="1"/>
        <end position="26"/>
    </location>
</feature>
<dbReference type="InterPro" id="IPR043502">
    <property type="entry name" value="DNA/RNA_pol_sf"/>
</dbReference>
<dbReference type="InterPro" id="IPR041588">
    <property type="entry name" value="Integrase_H2C2"/>
</dbReference>
<evidence type="ECO:0000259" key="7">
    <source>
        <dbReference type="PROSITE" id="PS50994"/>
    </source>
</evidence>
<dbReference type="Gene3D" id="1.10.340.70">
    <property type="match status" value="1"/>
</dbReference>
<dbReference type="GO" id="GO:0015074">
    <property type="term" value="P:DNA integration"/>
    <property type="evidence" value="ECO:0007669"/>
    <property type="project" value="InterPro"/>
</dbReference>
<dbReference type="EMBL" id="JAROKS010000023">
    <property type="protein sequence ID" value="KAK1787905.1"/>
    <property type="molecule type" value="Genomic_DNA"/>
</dbReference>
<dbReference type="EC" id="3.1.26.4" evidence="2"/>
<dbReference type="PROSITE" id="PS50003">
    <property type="entry name" value="PH_DOMAIN"/>
    <property type="match status" value="1"/>
</dbReference>
<dbReference type="InterPro" id="IPR041577">
    <property type="entry name" value="RT_RNaseH_2"/>
</dbReference>